<gene>
    <name evidence="2" type="ORF">OIN60_11370</name>
</gene>
<accession>A0ABT9FRK8</accession>
<dbReference type="Pfam" id="PF10990">
    <property type="entry name" value="DUF2809"/>
    <property type="match status" value="1"/>
</dbReference>
<evidence type="ECO:0000256" key="1">
    <source>
        <dbReference type="SAM" id="Phobius"/>
    </source>
</evidence>
<feature type="transmembrane region" description="Helical" evidence="1">
    <location>
        <begin position="21"/>
        <end position="42"/>
    </location>
</feature>
<proteinExistence type="predicted"/>
<evidence type="ECO:0000313" key="3">
    <source>
        <dbReference type="Proteomes" id="UP001241848"/>
    </source>
</evidence>
<keyword evidence="1" id="KW-1133">Transmembrane helix</keyword>
<keyword evidence="3" id="KW-1185">Reference proteome</keyword>
<name>A0ABT9FRK8_9BACL</name>
<organism evidence="2 3">
    <name type="scientific">Paenibacillus zeirhizosphaerae</name>
    <dbReference type="NCBI Taxonomy" id="2987519"/>
    <lineage>
        <taxon>Bacteria</taxon>
        <taxon>Bacillati</taxon>
        <taxon>Bacillota</taxon>
        <taxon>Bacilli</taxon>
        <taxon>Bacillales</taxon>
        <taxon>Paenibacillaceae</taxon>
        <taxon>Paenibacillus</taxon>
    </lineage>
</organism>
<dbReference type="EMBL" id="JAPCKK010000016">
    <property type="protein sequence ID" value="MDP4097369.1"/>
    <property type="molecule type" value="Genomic_DNA"/>
</dbReference>
<dbReference type="RefSeq" id="WP_305754980.1">
    <property type="nucleotide sequence ID" value="NZ_JAPCKK010000016.1"/>
</dbReference>
<dbReference type="InterPro" id="IPR021257">
    <property type="entry name" value="DUF2809"/>
</dbReference>
<comment type="caution">
    <text evidence="2">The sequence shown here is derived from an EMBL/GenBank/DDBJ whole genome shotgun (WGS) entry which is preliminary data.</text>
</comment>
<protein>
    <submittedName>
        <fullName evidence="2">DUF2809 domain-containing protein</fullName>
    </submittedName>
</protein>
<feature type="transmembrane region" description="Helical" evidence="1">
    <location>
        <begin position="78"/>
        <end position="96"/>
    </location>
</feature>
<evidence type="ECO:0000313" key="2">
    <source>
        <dbReference type="EMBL" id="MDP4097369.1"/>
    </source>
</evidence>
<dbReference type="Proteomes" id="UP001241848">
    <property type="component" value="Unassembled WGS sequence"/>
</dbReference>
<feature type="transmembrane region" description="Helical" evidence="1">
    <location>
        <begin position="48"/>
        <end position="66"/>
    </location>
</feature>
<feature type="transmembrane region" description="Helical" evidence="1">
    <location>
        <begin position="116"/>
        <end position="139"/>
    </location>
</feature>
<keyword evidence="1" id="KW-0472">Membrane</keyword>
<reference evidence="2 3" key="1">
    <citation type="submission" date="2022-10" db="EMBL/GenBank/DDBJ databases">
        <title>Paenibacillus description and whole genome data of maize root bacterial community.</title>
        <authorList>
            <person name="Marton D."/>
            <person name="Farkas M."/>
            <person name="Cserhati M."/>
        </authorList>
    </citation>
    <scope>NUCLEOTIDE SEQUENCE [LARGE SCALE GENOMIC DNA]</scope>
    <source>
        <strain evidence="2 3">P96</strain>
    </source>
</reference>
<sequence length="144" mass="16258">MLESSWNTEKHSKVDFHIKQRLIYAATTLLTMLLGLGSRAFADELPAFVAKHAGDALWAAMIYFAFRAVLIRQRLFTTLLLSLLFCYFIEFSQLIQTDWLNGLRSTVLGSLVLGRGFLAIDLLRYTAGIFVAGAADLLIARRKW</sequence>
<keyword evidence="1" id="KW-0812">Transmembrane</keyword>